<proteinExistence type="predicted"/>
<reference evidence="1" key="1">
    <citation type="submission" date="2022-06" db="EMBL/GenBank/DDBJ databases">
        <authorList>
            <person name="Dietemann V."/>
            <person name="Ory F."/>
            <person name="Dainat B."/>
            <person name="Oberhansli S."/>
        </authorList>
    </citation>
    <scope>NUCLEOTIDE SEQUENCE</scope>
    <source>
        <strain evidence="1">Ena-SAMPLE-TAB-26-04-2022-14:26:32:270-5432</strain>
    </source>
</reference>
<dbReference type="RefSeq" id="WP_213429813.1">
    <property type="nucleotide sequence ID" value="NZ_AP031286.1"/>
</dbReference>
<evidence type="ECO:0000313" key="2">
    <source>
        <dbReference type="Proteomes" id="UP001154322"/>
    </source>
</evidence>
<evidence type="ECO:0000313" key="1">
    <source>
        <dbReference type="EMBL" id="CAH8247105.1"/>
    </source>
</evidence>
<protein>
    <submittedName>
        <fullName evidence="1">Uncharacterized protein</fullName>
    </submittedName>
</protein>
<comment type="caution">
    <text evidence="1">The sequence shown here is derived from an EMBL/GenBank/DDBJ whole genome shotgun (WGS) entry which is preliminary data.</text>
</comment>
<keyword evidence="2" id="KW-1185">Reference proteome</keyword>
<dbReference type="Proteomes" id="UP001154322">
    <property type="component" value="Unassembled WGS sequence"/>
</dbReference>
<accession>A0ABM9G6B9</accession>
<sequence length="65" mass="7262">MTMGVHEIMFGAYRSLFLRMKRRATFLHIACSPKSTSTTLLKGSMSSEADIMLDGRNGQNKPLLI</sequence>
<organism evidence="1 2">
    <name type="scientific">Paenibacillus melissococcoides</name>
    <dbReference type="NCBI Taxonomy" id="2912268"/>
    <lineage>
        <taxon>Bacteria</taxon>
        <taxon>Bacillati</taxon>
        <taxon>Bacillota</taxon>
        <taxon>Bacilli</taxon>
        <taxon>Bacillales</taxon>
        <taxon>Paenibacillaceae</taxon>
        <taxon>Paenibacillus</taxon>
    </lineage>
</organism>
<dbReference type="EMBL" id="CALYLO010000006">
    <property type="protein sequence ID" value="CAH8247105.1"/>
    <property type="molecule type" value="Genomic_DNA"/>
</dbReference>
<gene>
    <name evidence="1" type="ORF">WJ0W_004339</name>
</gene>
<name>A0ABM9G6B9_9BACL</name>